<reference evidence="3" key="1">
    <citation type="submission" date="2020-02" db="EMBL/GenBank/DDBJ databases">
        <authorList>
            <person name="Olsen N.S."/>
            <person name="Forero-Junco L."/>
            <person name="Kot W."/>
            <person name="Hansen L.H."/>
        </authorList>
    </citation>
    <scope>NUCLEOTIDE SEQUENCE [LARGE SCALE GENOMIC DNA]</scope>
</reference>
<dbReference type="Proteomes" id="UP000502222">
    <property type="component" value="Genome"/>
</dbReference>
<dbReference type="SMART" id="SM00635">
    <property type="entry name" value="BID_2"/>
    <property type="match status" value="2"/>
</dbReference>
<accession>A0A6G8RAS6</accession>
<gene>
    <name evidence="2" type="ORF">emiel_61</name>
</gene>
<dbReference type="Pfam" id="PF02368">
    <property type="entry name" value="Big_2"/>
    <property type="match status" value="2"/>
</dbReference>
<organism evidence="2 3">
    <name type="scientific">Salmonella phage emiel</name>
    <dbReference type="NCBI Taxonomy" id="2713295"/>
    <lineage>
        <taxon>Viruses</taxon>
        <taxon>Duplodnaviria</taxon>
        <taxon>Heunggongvirae</taxon>
        <taxon>Uroviricota</taxon>
        <taxon>Caudoviricetes</taxon>
        <taxon>Rosemountvirus</taxon>
        <taxon>Rosemountvirus yarpen</taxon>
    </lineage>
</organism>
<dbReference type="Gene3D" id="2.60.40.1080">
    <property type="match status" value="2"/>
</dbReference>
<feature type="domain" description="BIG2" evidence="1">
    <location>
        <begin position="42"/>
        <end position="119"/>
    </location>
</feature>
<evidence type="ECO:0000259" key="1">
    <source>
        <dbReference type="SMART" id="SM00635"/>
    </source>
</evidence>
<proteinExistence type="predicted"/>
<protein>
    <recommendedName>
        <fullName evidence="1">BIG2 domain-containing protein</fullName>
    </recommendedName>
</protein>
<name>A0A6G8RAS6_9CAUD</name>
<evidence type="ECO:0000313" key="3">
    <source>
        <dbReference type="Proteomes" id="UP000502222"/>
    </source>
</evidence>
<dbReference type="InterPro" id="IPR008964">
    <property type="entry name" value="Invasin/intimin_cell_adhesion"/>
</dbReference>
<sequence>MANRTTANRPVKDADLRQESVTQFPLAKPTKLDENGKFIPTPVTGVTVTPKAKSIAVGEFTTLTAAVAPADADDVTVLWESDTPANATVDGSGRVQGIKVGSATITAKSKLDPAKTDTVAITVTAPPVAVTGVTLAPKSPSVVVGSTVQLTATVLPAGATNKAVTYESNDTAKATVSATGLVTGKAAGVVTITVKTADGSFTDTASVTVTASKELIDVASI</sequence>
<dbReference type="EMBL" id="MT074434">
    <property type="protein sequence ID" value="QIN98284.1"/>
    <property type="molecule type" value="Genomic_DNA"/>
</dbReference>
<dbReference type="InterPro" id="IPR003343">
    <property type="entry name" value="Big_2"/>
</dbReference>
<feature type="domain" description="BIG2" evidence="1">
    <location>
        <begin position="129"/>
        <end position="206"/>
    </location>
</feature>
<evidence type="ECO:0000313" key="2">
    <source>
        <dbReference type="EMBL" id="QIN98284.1"/>
    </source>
</evidence>
<dbReference type="SUPFAM" id="SSF49373">
    <property type="entry name" value="Invasin/intimin cell-adhesion fragments"/>
    <property type="match status" value="2"/>
</dbReference>